<dbReference type="Gene3D" id="3.40.50.2300">
    <property type="match status" value="2"/>
</dbReference>
<evidence type="ECO:0000259" key="4">
    <source>
        <dbReference type="PROSITE" id="PS50932"/>
    </source>
</evidence>
<reference evidence="5" key="1">
    <citation type="submission" date="2018-12" db="EMBL/GenBank/DDBJ databases">
        <title>Novel natural products biosynthetic potential of the class Ktedonobacteria.</title>
        <authorList>
            <person name="Zheng Y."/>
            <person name="Saitou A."/>
            <person name="Wang C.M."/>
            <person name="Toyoda A."/>
            <person name="Minakuchi Y."/>
            <person name="Sekiguchi Y."/>
            <person name="Ueda K."/>
            <person name="Takano H."/>
            <person name="Sakai Y."/>
            <person name="Yokota A."/>
            <person name="Yabe S."/>
        </authorList>
    </citation>
    <scope>NUCLEOTIDE SEQUENCE</scope>
    <source>
        <strain evidence="5">COM3</strain>
    </source>
</reference>
<organism evidence="5">
    <name type="scientific">Thermosporothrix sp. COM3</name>
    <dbReference type="NCBI Taxonomy" id="2490863"/>
    <lineage>
        <taxon>Bacteria</taxon>
        <taxon>Bacillati</taxon>
        <taxon>Chloroflexota</taxon>
        <taxon>Ktedonobacteria</taxon>
        <taxon>Ktedonobacterales</taxon>
        <taxon>Thermosporotrichaceae</taxon>
        <taxon>Thermosporothrix</taxon>
    </lineage>
</organism>
<evidence type="ECO:0000313" key="5">
    <source>
        <dbReference type="EMBL" id="BBH86210.1"/>
    </source>
</evidence>
<dbReference type="InterPro" id="IPR000843">
    <property type="entry name" value="HTH_LacI"/>
</dbReference>
<keyword evidence="2" id="KW-0238">DNA-binding</keyword>
<dbReference type="SMART" id="SM00354">
    <property type="entry name" value="HTH_LACI"/>
    <property type="match status" value="1"/>
</dbReference>
<accession>A0A455SFC8</accession>
<dbReference type="Pfam" id="PF13377">
    <property type="entry name" value="Peripla_BP_3"/>
    <property type="match status" value="1"/>
</dbReference>
<proteinExistence type="predicted"/>
<keyword evidence="3" id="KW-0804">Transcription</keyword>
<dbReference type="GO" id="GO:0000976">
    <property type="term" value="F:transcription cis-regulatory region binding"/>
    <property type="evidence" value="ECO:0007669"/>
    <property type="project" value="TreeGrafter"/>
</dbReference>
<dbReference type="CDD" id="cd06267">
    <property type="entry name" value="PBP1_LacI_sugar_binding-like"/>
    <property type="match status" value="1"/>
</dbReference>
<dbReference type="InterPro" id="IPR028082">
    <property type="entry name" value="Peripla_BP_I"/>
</dbReference>
<dbReference type="PANTHER" id="PTHR30146">
    <property type="entry name" value="LACI-RELATED TRANSCRIPTIONAL REPRESSOR"/>
    <property type="match status" value="1"/>
</dbReference>
<sequence length="341" mass="37282">MPRQEVSISDIARAAGVSHSTVSRALRDSSLISPQVRAQIQQLAREMGYTPNAIARSLQTQRTKTIGVVVTSIADPFYGDIVKGVEAVTRAAGFSVFLGVSHNDPFQEMQVIESFHQRRVDGLIIASSRITGSFHSRSDRLHIPTVLVNNQTEAQEAPLHWVAIDDKRGAMLAVEHLVQLGHRSIGYLGLGNRPRSNRLRLEGYRQALAQAGITPRPEWIRVVAHDQESEPDDAGLGRQALPELLDSDITALFCYNDMVAIGVLLACRDLGIAVPQQLSLVGFDDVITASYVSPALTTVHQPKLQLGQLAAQTMLDILQNRPVENHLLFPSLIVRSSTASL</sequence>
<evidence type="ECO:0000256" key="1">
    <source>
        <dbReference type="ARBA" id="ARBA00023015"/>
    </source>
</evidence>
<feature type="domain" description="HTH lacI-type" evidence="4">
    <location>
        <begin position="6"/>
        <end position="60"/>
    </location>
</feature>
<dbReference type="AlphaFoldDB" id="A0A455SFC8"/>
<protein>
    <submittedName>
        <fullName evidence="5">Ribose operon repressor RbsR</fullName>
    </submittedName>
</protein>
<gene>
    <name evidence="5" type="primary">rbsR</name>
    <name evidence="5" type="ORF">KTC_09610</name>
</gene>
<dbReference type="CDD" id="cd01392">
    <property type="entry name" value="HTH_LacI"/>
    <property type="match status" value="1"/>
</dbReference>
<dbReference type="Gene3D" id="1.10.260.40">
    <property type="entry name" value="lambda repressor-like DNA-binding domains"/>
    <property type="match status" value="1"/>
</dbReference>
<dbReference type="InterPro" id="IPR010982">
    <property type="entry name" value="Lambda_DNA-bd_dom_sf"/>
</dbReference>
<dbReference type="Pfam" id="PF00356">
    <property type="entry name" value="LacI"/>
    <property type="match status" value="1"/>
</dbReference>
<name>A0A455SFC8_9CHLR</name>
<evidence type="ECO:0000256" key="2">
    <source>
        <dbReference type="ARBA" id="ARBA00023125"/>
    </source>
</evidence>
<dbReference type="InterPro" id="IPR046335">
    <property type="entry name" value="LacI/GalR-like_sensor"/>
</dbReference>
<dbReference type="SUPFAM" id="SSF53822">
    <property type="entry name" value="Periplasmic binding protein-like I"/>
    <property type="match status" value="1"/>
</dbReference>
<dbReference type="PROSITE" id="PS50932">
    <property type="entry name" value="HTH_LACI_2"/>
    <property type="match status" value="1"/>
</dbReference>
<dbReference type="GO" id="GO:0003700">
    <property type="term" value="F:DNA-binding transcription factor activity"/>
    <property type="evidence" value="ECO:0007669"/>
    <property type="project" value="TreeGrafter"/>
</dbReference>
<dbReference type="SUPFAM" id="SSF47413">
    <property type="entry name" value="lambda repressor-like DNA-binding domains"/>
    <property type="match status" value="1"/>
</dbReference>
<keyword evidence="1" id="KW-0805">Transcription regulation</keyword>
<evidence type="ECO:0000256" key="3">
    <source>
        <dbReference type="ARBA" id="ARBA00023163"/>
    </source>
</evidence>
<dbReference type="EMBL" id="AP019376">
    <property type="protein sequence ID" value="BBH86210.1"/>
    <property type="molecule type" value="Genomic_DNA"/>
</dbReference>
<dbReference type="PANTHER" id="PTHR30146:SF109">
    <property type="entry name" value="HTH-TYPE TRANSCRIPTIONAL REGULATOR GALS"/>
    <property type="match status" value="1"/>
</dbReference>
<dbReference type="PROSITE" id="PS00356">
    <property type="entry name" value="HTH_LACI_1"/>
    <property type="match status" value="1"/>
</dbReference>